<dbReference type="InterPro" id="IPR037171">
    <property type="entry name" value="NagB/RpiA_transferase-like"/>
</dbReference>
<dbReference type="GO" id="GO:0006089">
    <property type="term" value="P:lactate metabolic process"/>
    <property type="evidence" value="ECO:0007669"/>
    <property type="project" value="InterPro"/>
</dbReference>
<evidence type="ECO:0000256" key="2">
    <source>
        <dbReference type="ARBA" id="ARBA00022485"/>
    </source>
</evidence>
<dbReference type="InterPro" id="IPR004452">
    <property type="entry name" value="LutB/LldF"/>
</dbReference>
<keyword evidence="5" id="KW-0249">Electron transport</keyword>
<keyword evidence="7" id="KW-0411">Iron-sulfur</keyword>
<evidence type="ECO:0000256" key="3">
    <source>
        <dbReference type="ARBA" id="ARBA00022723"/>
    </source>
</evidence>
<dbReference type="Gene3D" id="1.10.1060.10">
    <property type="entry name" value="Alpha-helical ferredoxin"/>
    <property type="match status" value="1"/>
</dbReference>
<sequence length="495" mass="55895">MGIATSDKPFTERIKDAEADKFMRASVAKAQDAQFQKRTEARRQLGHWEGWRDLSAEIRQHVIKHLPDYLEEFSDNVQKNGGHVFFAKDGDEASTFIKQLAIKKQAHHIVKSKSMVTTEIGLDKELLTIPGLSLMETDLAEFILQEDNWDEPTHIVFPTLHKNRNQIQKVFEKLGYDGDNDPEHMARFVRHYLRNYFMQADFGITGCNFAIADNGMINLVTNEGNADISMAIPQTQVVVMGMERIVPSLKEAEVLDNVLCRSAVGQKLTSYCTFSKGKEADEADGPDDFYVVIVDNGRSKMLNSDFEPMLQCIRCGSCLNVCPVYRQVGGKGYGSIYPGPMGEVLSPILGGYQEFKELPYACSLCAACTETCPVKIPLHELIRHHRYVEMDELHLDHSPSNALLKAVGKGTSSPTLFNDAMRFAHIALEPFGKKTTPEDIKNLYPDGKINHLPAIAPKLAHGWVDVRDLAVPPKYHQNFRHWYHHYEEEEEQGND</sequence>
<dbReference type="SUPFAM" id="SSF100950">
    <property type="entry name" value="NagB/RpiA/CoA transferase-like"/>
    <property type="match status" value="1"/>
</dbReference>
<dbReference type="Pfam" id="PF02589">
    <property type="entry name" value="LUD_dom"/>
    <property type="match status" value="1"/>
</dbReference>
<name>A0A0S4NPP3_LIMR5</name>
<keyword evidence="4" id="KW-0677">Repeat</keyword>
<dbReference type="GO" id="GO:0051539">
    <property type="term" value="F:4 iron, 4 sulfur cluster binding"/>
    <property type="evidence" value="ECO:0007669"/>
    <property type="project" value="UniProtKB-KW"/>
</dbReference>
<evidence type="ECO:0000256" key="5">
    <source>
        <dbReference type="ARBA" id="ARBA00022982"/>
    </source>
</evidence>
<proteinExistence type="predicted"/>
<evidence type="ECO:0000256" key="1">
    <source>
        <dbReference type="ARBA" id="ARBA00022448"/>
    </source>
</evidence>
<evidence type="ECO:0000256" key="4">
    <source>
        <dbReference type="ARBA" id="ARBA00022737"/>
    </source>
</evidence>
<dbReference type="InterPro" id="IPR017896">
    <property type="entry name" value="4Fe4S_Fe-S-bd"/>
</dbReference>
<dbReference type="EMBL" id="FR854369">
    <property type="protein sequence ID" value="CCC04398.1"/>
    <property type="molecule type" value="Genomic_DNA"/>
</dbReference>
<dbReference type="InterPro" id="IPR003741">
    <property type="entry name" value="LUD_dom"/>
</dbReference>
<evidence type="ECO:0000313" key="9">
    <source>
        <dbReference type="EMBL" id="CCC04398.1"/>
    </source>
</evidence>
<dbReference type="HOGENOM" id="CLU_027059_2_0_9"/>
<dbReference type="InterPro" id="IPR024185">
    <property type="entry name" value="FTHF_cligase-like_sf"/>
</dbReference>
<dbReference type="Pfam" id="PF13183">
    <property type="entry name" value="Fer4_8"/>
    <property type="match status" value="1"/>
</dbReference>
<accession>F8KG01</accession>
<dbReference type="AlphaFoldDB" id="A0A0S4NPP3"/>
<dbReference type="RefSeq" id="WP_003676262.1">
    <property type="nucleotide sequence ID" value="NZ_JBKZCG010000002.1"/>
</dbReference>
<reference evidence="9" key="2">
    <citation type="submission" date="2011-05" db="EMBL/GenBank/DDBJ databases">
        <authorList>
            <person name="Davey R."/>
        </authorList>
    </citation>
    <scope>NUCLEOTIDE SEQUENCE</scope>
    <source>
        <strain evidence="9">ATCC 53608</strain>
    </source>
</reference>
<feature type="domain" description="4Fe-4S ferredoxin-type" evidence="8">
    <location>
        <begin position="302"/>
        <end position="333"/>
    </location>
</feature>
<evidence type="ECO:0000256" key="6">
    <source>
        <dbReference type="ARBA" id="ARBA00023004"/>
    </source>
</evidence>
<keyword evidence="1" id="KW-0813">Transport</keyword>
<dbReference type="SUPFAM" id="SSF46548">
    <property type="entry name" value="alpha-helical ferredoxin"/>
    <property type="match status" value="1"/>
</dbReference>
<keyword evidence="2" id="KW-0004">4Fe-4S</keyword>
<keyword evidence="6" id="KW-0408">Iron</keyword>
<reference evidence="9" key="1">
    <citation type="journal article" date="2011" name="J. Bacteriol.">
        <title>Genome sequence of the vertebrate gut symbiont Lactobacillus reuteri ATCC 53608.</title>
        <authorList>
            <person name="Heavens D."/>
            <person name="Tailford L.E."/>
            <person name="Crossman L."/>
            <person name="Jeffers F."/>
            <person name="Mackenzie D.A."/>
            <person name="Caccamo M."/>
            <person name="Juge N."/>
        </authorList>
    </citation>
    <scope>NUCLEOTIDE SEQUENCE [LARGE SCALE GENOMIC DNA]</scope>
    <source>
        <strain evidence="9">ATCC 53608</strain>
    </source>
</reference>
<dbReference type="PROSITE" id="PS00198">
    <property type="entry name" value="4FE4S_FER_1"/>
    <property type="match status" value="2"/>
</dbReference>
<dbReference type="InterPro" id="IPR009051">
    <property type="entry name" value="Helical_ferredxn"/>
</dbReference>
<evidence type="ECO:0000256" key="7">
    <source>
        <dbReference type="ARBA" id="ARBA00023014"/>
    </source>
</evidence>
<organism evidence="9">
    <name type="scientific">Limosilactobacillus reuteri subsp. suis (strain ATCC 53608 / LMG 31752 / 1063)</name>
    <name type="common">Lactobacillus reuteri</name>
    <dbReference type="NCBI Taxonomy" id="927703"/>
    <lineage>
        <taxon>Bacteria</taxon>
        <taxon>Bacillati</taxon>
        <taxon>Bacillota</taxon>
        <taxon>Bacilli</taxon>
        <taxon>Lactobacillales</taxon>
        <taxon>Lactobacillaceae</taxon>
        <taxon>Limosilactobacillus</taxon>
    </lineage>
</organism>
<dbReference type="PANTHER" id="PTHR47153">
    <property type="entry name" value="LACTATE UTILIZATION PROTEIN B"/>
    <property type="match status" value="1"/>
</dbReference>
<dbReference type="NCBIfam" id="TIGR00273">
    <property type="entry name" value="LutB/LldF family L-lactate oxidation iron-sulfur protein"/>
    <property type="match status" value="1"/>
</dbReference>
<accession>A0A0S4NPP3</accession>
<evidence type="ECO:0000259" key="8">
    <source>
        <dbReference type="PROSITE" id="PS51379"/>
    </source>
</evidence>
<dbReference type="GO" id="GO:0046872">
    <property type="term" value="F:metal ion binding"/>
    <property type="evidence" value="ECO:0007669"/>
    <property type="project" value="UniProtKB-KW"/>
</dbReference>
<gene>
    <name evidence="9" type="ORF">LRATCC53608_1645</name>
</gene>
<dbReference type="Gene3D" id="3.40.50.10420">
    <property type="entry name" value="NagB/RpiA/CoA transferase-like"/>
    <property type="match status" value="1"/>
</dbReference>
<dbReference type="PROSITE" id="PS51379">
    <property type="entry name" value="4FE4S_FER_2"/>
    <property type="match status" value="1"/>
</dbReference>
<dbReference type="PANTHER" id="PTHR47153:SF2">
    <property type="entry name" value="LACTATE UTILIZATION PROTEIN B"/>
    <property type="match status" value="1"/>
</dbReference>
<dbReference type="InterPro" id="IPR017900">
    <property type="entry name" value="4Fe4S_Fe_S_CS"/>
</dbReference>
<keyword evidence="3" id="KW-0479">Metal-binding</keyword>
<protein>
    <submittedName>
        <fullName evidence="9">Iron-sulfur cluster binding protein</fullName>
    </submittedName>
</protein>